<accession>A0ABT8X3Q7</accession>
<proteinExistence type="predicted"/>
<dbReference type="EMBL" id="JAUOEM010000004">
    <property type="protein sequence ID" value="MDO5988482.1"/>
    <property type="molecule type" value="Genomic_DNA"/>
</dbReference>
<dbReference type="Proteomes" id="UP001176891">
    <property type="component" value="Unassembled WGS sequence"/>
</dbReference>
<name>A0ABT8X3Q7_9FLAO</name>
<protein>
    <submittedName>
        <fullName evidence="1">Uncharacterized protein</fullName>
    </submittedName>
</protein>
<sequence length="42" mass="4658">MIIVIMTSCLFCSCRPDGLSTYDDPIGLDITEKPIDPEEDPN</sequence>
<organism evidence="1 2">
    <name type="scientific">Flavivirga amylovorans</name>
    <dbReference type="NCBI Taxonomy" id="870486"/>
    <lineage>
        <taxon>Bacteria</taxon>
        <taxon>Pseudomonadati</taxon>
        <taxon>Bacteroidota</taxon>
        <taxon>Flavobacteriia</taxon>
        <taxon>Flavobacteriales</taxon>
        <taxon>Flavobacteriaceae</taxon>
        <taxon>Flavivirga</taxon>
    </lineage>
</organism>
<dbReference type="RefSeq" id="WP_303283096.1">
    <property type="nucleotide sequence ID" value="NZ_BAABCZ010000009.1"/>
</dbReference>
<reference evidence="1" key="1">
    <citation type="submission" date="2023-07" db="EMBL/GenBank/DDBJ databases">
        <title>Two novel species in the genus Flavivirga.</title>
        <authorList>
            <person name="Kwon K."/>
        </authorList>
    </citation>
    <scope>NUCLEOTIDE SEQUENCE</scope>
    <source>
        <strain evidence="1">KACC 14157</strain>
    </source>
</reference>
<evidence type="ECO:0000313" key="2">
    <source>
        <dbReference type="Proteomes" id="UP001176891"/>
    </source>
</evidence>
<evidence type="ECO:0000313" key="1">
    <source>
        <dbReference type="EMBL" id="MDO5988482.1"/>
    </source>
</evidence>
<keyword evidence="2" id="KW-1185">Reference proteome</keyword>
<comment type="caution">
    <text evidence="1">The sequence shown here is derived from an EMBL/GenBank/DDBJ whole genome shotgun (WGS) entry which is preliminary data.</text>
</comment>
<gene>
    <name evidence="1" type="ORF">Q4Q39_13800</name>
</gene>